<evidence type="ECO:0000256" key="8">
    <source>
        <dbReference type="PIRSR" id="PIRSR618044-2"/>
    </source>
</evidence>
<evidence type="ECO:0000256" key="5">
    <source>
        <dbReference type="ARBA" id="ARBA00022984"/>
    </source>
</evidence>
<dbReference type="KEGG" id="sphj:BSL82_14115"/>
<dbReference type="InterPro" id="IPR001967">
    <property type="entry name" value="Peptidase_S11_N"/>
</dbReference>
<keyword evidence="5" id="KW-0573">Peptidoglycan synthesis</keyword>
<dbReference type="PANTHER" id="PTHR21581:SF6">
    <property type="entry name" value="TRAFFICKING PROTEIN PARTICLE COMPLEX SUBUNIT 12"/>
    <property type="match status" value="1"/>
</dbReference>
<evidence type="ECO:0000256" key="11">
    <source>
        <dbReference type="SAM" id="SignalP"/>
    </source>
</evidence>
<evidence type="ECO:0000256" key="10">
    <source>
        <dbReference type="SAM" id="MobiDB-lite"/>
    </source>
</evidence>
<keyword evidence="3" id="KW-0378">Hydrolase</keyword>
<keyword evidence="14" id="KW-1185">Reference proteome</keyword>
<protein>
    <recommendedName>
        <fullName evidence="12">Peptidase S11 D-alanyl-D-alanine carboxypeptidase A N-terminal domain-containing protein</fullName>
    </recommendedName>
</protein>
<name>A0A1L3ZXC2_9SPHN</name>
<feature type="active site" evidence="7">
    <location>
        <position position="123"/>
    </location>
</feature>
<keyword evidence="4" id="KW-0133">Cell shape</keyword>
<evidence type="ECO:0000256" key="2">
    <source>
        <dbReference type="ARBA" id="ARBA00022729"/>
    </source>
</evidence>
<dbReference type="Pfam" id="PF00768">
    <property type="entry name" value="Peptidase_S11"/>
    <property type="match status" value="1"/>
</dbReference>
<reference evidence="14" key="1">
    <citation type="submission" date="2016-11" db="EMBL/GenBank/DDBJ databases">
        <title>Complete Genome Sequence of alachlor-degrading Sphingomonas sp. strain JJ-A5.</title>
        <authorList>
            <person name="Lee H."/>
            <person name="Ka J.-O."/>
        </authorList>
    </citation>
    <scope>NUCLEOTIDE SEQUENCE [LARGE SCALE GENOMIC DNA]</scope>
    <source>
        <strain evidence="14">JJ-A5</strain>
    </source>
</reference>
<feature type="binding site" evidence="8">
    <location>
        <position position="225"/>
    </location>
    <ligand>
        <name>substrate</name>
    </ligand>
</feature>
<keyword evidence="6" id="KW-0961">Cell wall biogenesis/degradation</keyword>
<evidence type="ECO:0000259" key="12">
    <source>
        <dbReference type="Pfam" id="PF00768"/>
    </source>
</evidence>
<dbReference type="InterPro" id="IPR018044">
    <property type="entry name" value="Peptidase_S11"/>
</dbReference>
<comment type="similarity">
    <text evidence="1 9">Belongs to the peptidase S11 family.</text>
</comment>
<evidence type="ECO:0000313" key="13">
    <source>
        <dbReference type="EMBL" id="API60283.1"/>
    </source>
</evidence>
<feature type="signal peptide" evidence="11">
    <location>
        <begin position="1"/>
        <end position="28"/>
    </location>
</feature>
<dbReference type="GO" id="GO:0009002">
    <property type="term" value="F:serine-type D-Ala-D-Ala carboxypeptidase activity"/>
    <property type="evidence" value="ECO:0007669"/>
    <property type="project" value="InterPro"/>
</dbReference>
<dbReference type="EMBL" id="CP018221">
    <property type="protein sequence ID" value="API60283.1"/>
    <property type="molecule type" value="Genomic_DNA"/>
</dbReference>
<dbReference type="STRING" id="1921510.BSL82_14115"/>
<dbReference type="GO" id="GO:0071555">
    <property type="term" value="P:cell wall organization"/>
    <property type="evidence" value="ECO:0007669"/>
    <property type="project" value="UniProtKB-KW"/>
</dbReference>
<proteinExistence type="inferred from homology"/>
<keyword evidence="2 11" id="KW-0732">Signal</keyword>
<dbReference type="AlphaFoldDB" id="A0A1L3ZXC2"/>
<dbReference type="PRINTS" id="PR00725">
    <property type="entry name" value="DADACBPTASE1"/>
</dbReference>
<dbReference type="SUPFAM" id="SSF56601">
    <property type="entry name" value="beta-lactamase/transpeptidase-like"/>
    <property type="match status" value="1"/>
</dbReference>
<feature type="compositionally biased region" description="Polar residues" evidence="10">
    <location>
        <begin position="302"/>
        <end position="323"/>
    </location>
</feature>
<evidence type="ECO:0000256" key="7">
    <source>
        <dbReference type="PIRSR" id="PIRSR618044-1"/>
    </source>
</evidence>
<dbReference type="GO" id="GO:0009252">
    <property type="term" value="P:peptidoglycan biosynthetic process"/>
    <property type="evidence" value="ECO:0007669"/>
    <property type="project" value="UniProtKB-KW"/>
</dbReference>
<evidence type="ECO:0000256" key="9">
    <source>
        <dbReference type="RuleBase" id="RU004016"/>
    </source>
</evidence>
<evidence type="ECO:0000313" key="14">
    <source>
        <dbReference type="Proteomes" id="UP000182063"/>
    </source>
</evidence>
<feature type="chain" id="PRO_5012498927" description="Peptidase S11 D-alanyl-D-alanine carboxypeptidase A N-terminal domain-containing protein" evidence="11">
    <location>
        <begin position="29"/>
        <end position="323"/>
    </location>
</feature>
<accession>A0A1L3ZXC2</accession>
<evidence type="ECO:0000256" key="3">
    <source>
        <dbReference type="ARBA" id="ARBA00022801"/>
    </source>
</evidence>
<evidence type="ECO:0000256" key="6">
    <source>
        <dbReference type="ARBA" id="ARBA00023316"/>
    </source>
</evidence>
<feature type="region of interest" description="Disordered" evidence="10">
    <location>
        <begin position="300"/>
        <end position="323"/>
    </location>
</feature>
<feature type="active site" description="Proton acceptor" evidence="7">
    <location>
        <position position="66"/>
    </location>
</feature>
<dbReference type="PANTHER" id="PTHR21581">
    <property type="entry name" value="D-ALANYL-D-ALANINE CARBOXYPEPTIDASE"/>
    <property type="match status" value="1"/>
</dbReference>
<dbReference type="GO" id="GO:0006508">
    <property type="term" value="P:proteolysis"/>
    <property type="evidence" value="ECO:0007669"/>
    <property type="project" value="InterPro"/>
</dbReference>
<gene>
    <name evidence="13" type="ORF">BSL82_14115</name>
</gene>
<dbReference type="GO" id="GO:0008360">
    <property type="term" value="P:regulation of cell shape"/>
    <property type="evidence" value="ECO:0007669"/>
    <property type="project" value="UniProtKB-KW"/>
</dbReference>
<dbReference type="Proteomes" id="UP000182063">
    <property type="component" value="Chromosome"/>
</dbReference>
<dbReference type="Gene3D" id="3.40.710.10">
    <property type="entry name" value="DD-peptidase/beta-lactamase superfamily"/>
    <property type="match status" value="1"/>
</dbReference>
<evidence type="ECO:0000256" key="1">
    <source>
        <dbReference type="ARBA" id="ARBA00007164"/>
    </source>
</evidence>
<dbReference type="InterPro" id="IPR012338">
    <property type="entry name" value="Beta-lactam/transpept-like"/>
</dbReference>
<feature type="domain" description="Peptidase S11 D-alanyl-D-alanine carboxypeptidase A N-terminal" evidence="12">
    <location>
        <begin position="38"/>
        <end position="255"/>
    </location>
</feature>
<sequence length="323" mass="34545">MIKLVRTGFLAAVIAMGAPLATTAPAQATSLYDNPKYAAIMINPETHEVLYSRRADVPRYPASITKVMTLYLAFEALEADKLELTDRVVISRHAASQPPSRLGLGVGSSLTVEQAIRVIAVKSANDIAAALAEKIAGSETAFAAQMTGKARSLGMMNTYFANASGLPNARHLTTARDIAVLSMAMLRDYPQYYRYFGQQQYVYGKQVLKNHNKLLGKMPGVDGIKTGYTNAAGFTLAASAMRDGKRLIAVVLGGPSTMARDQNVAALLDAGFDVLNRRTQGVRTTVAANLNEPADFRVPGTATVTEQGSGDDSVTNGTRSPRR</sequence>
<organism evidence="13 14">
    <name type="scientific">Tardibacter chloracetimidivorans</name>
    <dbReference type="NCBI Taxonomy" id="1921510"/>
    <lineage>
        <taxon>Bacteria</taxon>
        <taxon>Pseudomonadati</taxon>
        <taxon>Pseudomonadota</taxon>
        <taxon>Alphaproteobacteria</taxon>
        <taxon>Sphingomonadales</taxon>
        <taxon>Sphingomonadaceae</taxon>
        <taxon>Tardibacter</taxon>
    </lineage>
</organism>
<feature type="active site" description="Acyl-ester intermediate" evidence="7">
    <location>
        <position position="63"/>
    </location>
</feature>
<evidence type="ECO:0000256" key="4">
    <source>
        <dbReference type="ARBA" id="ARBA00022960"/>
    </source>
</evidence>